<dbReference type="Pfam" id="PF19289">
    <property type="entry name" value="PmbA_TldD_3rd"/>
    <property type="match status" value="1"/>
</dbReference>
<dbReference type="Pfam" id="PF01523">
    <property type="entry name" value="PmbA_TldD_1st"/>
    <property type="match status" value="1"/>
</dbReference>
<dbReference type="GO" id="GO:0006508">
    <property type="term" value="P:proteolysis"/>
    <property type="evidence" value="ECO:0007669"/>
    <property type="project" value="InterPro"/>
</dbReference>
<dbReference type="PANTHER" id="PTHR43421:SF1">
    <property type="entry name" value="METALLOPROTEASE PMBA"/>
    <property type="match status" value="1"/>
</dbReference>
<dbReference type="InterPro" id="IPR035068">
    <property type="entry name" value="TldD/PmbA_N"/>
</dbReference>
<dbReference type="EMBL" id="FMWG01000010">
    <property type="protein sequence ID" value="SCZ70294.1"/>
    <property type="molecule type" value="Genomic_DNA"/>
</dbReference>
<reference evidence="5 6" key="1">
    <citation type="submission" date="2016-10" db="EMBL/GenBank/DDBJ databases">
        <authorList>
            <person name="de Groot N.N."/>
        </authorList>
    </citation>
    <scope>NUCLEOTIDE SEQUENCE [LARGE SCALE GENOMIC DNA]</scope>
    <source>
        <strain evidence="5 6">U95</strain>
    </source>
</reference>
<feature type="domain" description="Metalloprotease TldD/E N-terminal" evidence="2">
    <location>
        <begin position="59"/>
        <end position="123"/>
    </location>
</feature>
<dbReference type="SUPFAM" id="SSF111283">
    <property type="entry name" value="Putative modulator of DNA gyrase, PmbA/TldD"/>
    <property type="match status" value="1"/>
</dbReference>
<evidence type="ECO:0008006" key="7">
    <source>
        <dbReference type="Google" id="ProtNLM"/>
    </source>
</evidence>
<dbReference type="Gene3D" id="3.30.2290.10">
    <property type="entry name" value="PmbA/TldD superfamily"/>
    <property type="match status" value="1"/>
</dbReference>
<gene>
    <name evidence="5" type="ORF">SAMN04488118_11092</name>
</gene>
<dbReference type="InterPro" id="IPR045569">
    <property type="entry name" value="Metalloprtase-TldD/E_C"/>
</dbReference>
<feature type="domain" description="Metalloprotease TldD/E C-terminal" evidence="3">
    <location>
        <begin position="266"/>
        <end position="482"/>
    </location>
</feature>
<accession>A0A1G5R880</accession>
<dbReference type="AlphaFoldDB" id="A0A1G5R880"/>
<dbReference type="Pfam" id="PF19290">
    <property type="entry name" value="PmbA_TldD_2nd"/>
    <property type="match status" value="1"/>
</dbReference>
<dbReference type="STRING" id="1156985.SAMN04488118_11092"/>
<sequence>MEGACNNGPFLSTQLLQDQQGLDSSGFSDNDLQVPMTQSPEALSHALLSAAKAAGADTADAMVATGQSLSIEVRNGKLEHAERSEGLDLGLRVLIGQRQAVVSTSDARPETLTTMAERAVAMAKEAPEDPYAGLASSDQLAKTWDIDALELCDPSEEPSPDTLKTDALEAEAAALAVTDVAQVQGAGAGYGHHRIHLANSNGFSGGYTRTTRSLSATAIAGSGTEMERDYDGDSRTFQSDLRDATEIGRTAGERAVARFGARKPETGSFPILFDERIAASLIGHLLSASNGAAIARGASWLKDSLGDQVLPAQMSVIEDPTRPRVAGSRPFDGEGLATQRRAIIEDGVLTGWTLDLASARKLGLQSTGNAARGIGSIPSPANWNISLTPGEHSRRDLLRDMGTGLLVTSMIGSTINPNTGDYSRGASGFWVIDGEISHPVNECTIAGNLKDMLRTMISANDARSYLSRIVPSLLIEGMTVAGS</sequence>
<feature type="domain" description="Metalloprotease TldD/E central" evidence="4">
    <location>
        <begin position="154"/>
        <end position="258"/>
    </location>
</feature>
<organism evidence="5 6">
    <name type="scientific">Epibacterium ulvae</name>
    <dbReference type="NCBI Taxonomy" id="1156985"/>
    <lineage>
        <taxon>Bacteria</taxon>
        <taxon>Pseudomonadati</taxon>
        <taxon>Pseudomonadota</taxon>
        <taxon>Alphaproteobacteria</taxon>
        <taxon>Rhodobacterales</taxon>
        <taxon>Roseobacteraceae</taxon>
        <taxon>Epibacterium</taxon>
    </lineage>
</organism>
<evidence type="ECO:0000256" key="1">
    <source>
        <dbReference type="ARBA" id="ARBA00005836"/>
    </source>
</evidence>
<dbReference type="InterPro" id="IPR047657">
    <property type="entry name" value="PmbA"/>
</dbReference>
<dbReference type="InterPro" id="IPR036059">
    <property type="entry name" value="TldD/PmbA_sf"/>
</dbReference>
<dbReference type="GO" id="GO:0008237">
    <property type="term" value="F:metallopeptidase activity"/>
    <property type="evidence" value="ECO:0007669"/>
    <property type="project" value="InterPro"/>
</dbReference>
<dbReference type="PANTHER" id="PTHR43421">
    <property type="entry name" value="METALLOPROTEASE PMBA"/>
    <property type="match status" value="1"/>
</dbReference>
<evidence type="ECO:0000313" key="5">
    <source>
        <dbReference type="EMBL" id="SCZ70294.1"/>
    </source>
</evidence>
<dbReference type="InterPro" id="IPR002510">
    <property type="entry name" value="Metalloprtase-TldD/E_N"/>
</dbReference>
<comment type="similarity">
    <text evidence="1">Belongs to the peptidase U62 family.</text>
</comment>
<dbReference type="Proteomes" id="UP000198767">
    <property type="component" value="Unassembled WGS sequence"/>
</dbReference>
<keyword evidence="6" id="KW-1185">Reference proteome</keyword>
<dbReference type="GO" id="GO:0005829">
    <property type="term" value="C:cytosol"/>
    <property type="evidence" value="ECO:0007669"/>
    <property type="project" value="TreeGrafter"/>
</dbReference>
<evidence type="ECO:0000259" key="4">
    <source>
        <dbReference type="Pfam" id="PF19290"/>
    </source>
</evidence>
<dbReference type="InterPro" id="IPR045570">
    <property type="entry name" value="Metalloprtase-TldD/E_cen_dom"/>
</dbReference>
<evidence type="ECO:0000313" key="6">
    <source>
        <dbReference type="Proteomes" id="UP000198767"/>
    </source>
</evidence>
<protein>
    <recommendedName>
        <fullName evidence="7">PmbA protein</fullName>
    </recommendedName>
</protein>
<proteinExistence type="inferred from homology"/>
<name>A0A1G5R880_9RHOB</name>
<evidence type="ECO:0000259" key="2">
    <source>
        <dbReference type="Pfam" id="PF01523"/>
    </source>
</evidence>
<evidence type="ECO:0000259" key="3">
    <source>
        <dbReference type="Pfam" id="PF19289"/>
    </source>
</evidence>